<dbReference type="EMBL" id="CZQE01000051">
    <property type="protein sequence ID" value="CUS43430.1"/>
    <property type="molecule type" value="Genomic_DNA"/>
</dbReference>
<gene>
    <name evidence="2" type="ORF">MGWOODY_Smn3781</name>
</gene>
<reference evidence="2" key="1">
    <citation type="submission" date="2015-10" db="EMBL/GenBank/DDBJ databases">
        <authorList>
            <person name="Gilbert D.G."/>
        </authorList>
    </citation>
    <scope>NUCLEOTIDE SEQUENCE</scope>
</reference>
<name>A0A160TFE9_9ZZZZ</name>
<evidence type="ECO:0000256" key="1">
    <source>
        <dbReference type="SAM" id="MobiDB-lite"/>
    </source>
</evidence>
<proteinExistence type="predicted"/>
<feature type="region of interest" description="Disordered" evidence="1">
    <location>
        <begin position="1"/>
        <end position="37"/>
    </location>
</feature>
<evidence type="ECO:0000313" key="2">
    <source>
        <dbReference type="EMBL" id="CUS43430.1"/>
    </source>
</evidence>
<accession>A0A160TFE9</accession>
<sequence length="37" mass="4283">MEMAVSRPHLRVHRGADEENFRLAESEGRRLPRPGQP</sequence>
<protein>
    <submittedName>
        <fullName evidence="2">Uncharacterized protein</fullName>
    </submittedName>
</protein>
<feature type="compositionally biased region" description="Basic and acidic residues" evidence="1">
    <location>
        <begin position="14"/>
        <end position="30"/>
    </location>
</feature>
<dbReference type="AlphaFoldDB" id="A0A160TFE9"/>
<organism evidence="2">
    <name type="scientific">hydrothermal vent metagenome</name>
    <dbReference type="NCBI Taxonomy" id="652676"/>
    <lineage>
        <taxon>unclassified sequences</taxon>
        <taxon>metagenomes</taxon>
        <taxon>ecological metagenomes</taxon>
    </lineage>
</organism>